<sequence>MGYTKYNLTQLYDKENDIKRITGNIDYIFDEFKEINKYIDSDIKLRNNIHEQFNDLIKNLENLLERLYNTSQIIDKAISEYSNGEQQINILFNQLIDTDTKSHDYYTNITQSNITNINDINILQEWFTGLRANKIDHVKSFLDRKKIRINNGNYSNTENNYKENNYMKLDDLVTSQNKLKYDKQDRIKQIQQYINNKGINLEVTGKLDRATLQASRMTGIDELIDNAFIRKNSFMDDGLNLHTHLQNSSFTYLYSNEKEPYDVGPEGSIEDRFDLFDLLDLFDSFDSIDLSDIKDTRDLARRLIANPRNIFITQNPYLVLLFKRPIINIFNIFGFFMDNNKVYHTLPDCWQRFFGYNDFYDAVFDSATSMKKTKFEFSSGGRDYIFWAWKGDYLNLGAGAELGIYSRESNIPILGNITTPHDGHWLVDTDLAMPMTLTLKHKGETIISYDPSKDEVNTYEKVWWITGFNPYKPGVQASDLTATYTINFKDNETMFYDFAAEYDGIDKRWVFDYENLSATLNF</sequence>
<reference evidence="2" key="1">
    <citation type="submission" date="2022-06" db="EMBL/GenBank/DDBJ databases">
        <title>Vallitalea longa sp. nov., an anaerobic bacterium isolated from marine sediment.</title>
        <authorList>
            <person name="Hirano S."/>
            <person name="Terahara T."/>
            <person name="Mori K."/>
            <person name="Hamada M."/>
            <person name="Matsumoto R."/>
            <person name="Kobayashi T."/>
        </authorList>
    </citation>
    <scope>NUCLEOTIDE SEQUENCE</scope>
    <source>
        <strain evidence="2">SH18-1</strain>
    </source>
</reference>
<gene>
    <name evidence="2" type="ORF">SH1V18_20820</name>
</gene>
<dbReference type="Proteomes" id="UP001144256">
    <property type="component" value="Unassembled WGS sequence"/>
</dbReference>
<accession>A0A9W5Y993</accession>
<dbReference type="Pfam" id="PF14751">
    <property type="entry name" value="DUF4474"/>
    <property type="match status" value="1"/>
</dbReference>
<organism evidence="2 3">
    <name type="scientific">Vallitalea longa</name>
    <dbReference type="NCBI Taxonomy" id="2936439"/>
    <lineage>
        <taxon>Bacteria</taxon>
        <taxon>Bacillati</taxon>
        <taxon>Bacillota</taxon>
        <taxon>Clostridia</taxon>
        <taxon>Lachnospirales</taxon>
        <taxon>Vallitaleaceae</taxon>
        <taxon>Vallitalea</taxon>
    </lineage>
</organism>
<name>A0A9W5Y993_9FIRM</name>
<comment type="caution">
    <text evidence="2">The sequence shown here is derived from an EMBL/GenBank/DDBJ whole genome shotgun (WGS) entry which is preliminary data.</text>
</comment>
<dbReference type="EMBL" id="BRLB01000004">
    <property type="protein sequence ID" value="GKX29602.1"/>
    <property type="molecule type" value="Genomic_DNA"/>
</dbReference>
<dbReference type="RefSeq" id="WP_281815155.1">
    <property type="nucleotide sequence ID" value="NZ_BRLB01000004.1"/>
</dbReference>
<dbReference type="AlphaFoldDB" id="A0A9W5Y993"/>
<keyword evidence="3" id="KW-1185">Reference proteome</keyword>
<evidence type="ECO:0000313" key="2">
    <source>
        <dbReference type="EMBL" id="GKX29602.1"/>
    </source>
</evidence>
<proteinExistence type="predicted"/>
<evidence type="ECO:0000259" key="1">
    <source>
        <dbReference type="Pfam" id="PF14751"/>
    </source>
</evidence>
<evidence type="ECO:0000313" key="3">
    <source>
        <dbReference type="Proteomes" id="UP001144256"/>
    </source>
</evidence>
<feature type="domain" description="DUF4474" evidence="1">
    <location>
        <begin position="329"/>
        <end position="498"/>
    </location>
</feature>
<dbReference type="InterPro" id="IPR029322">
    <property type="entry name" value="DUF4474"/>
</dbReference>
<protein>
    <recommendedName>
        <fullName evidence="1">DUF4474 domain-containing protein</fullName>
    </recommendedName>
</protein>